<protein>
    <submittedName>
        <fullName evidence="3">DMT family transporter</fullName>
    </submittedName>
</protein>
<feature type="transmembrane region" description="Helical" evidence="1">
    <location>
        <begin position="62"/>
        <end position="85"/>
    </location>
</feature>
<evidence type="ECO:0000313" key="3">
    <source>
        <dbReference type="EMBL" id="MBC5784931.1"/>
    </source>
</evidence>
<feature type="transmembrane region" description="Helical" evidence="1">
    <location>
        <begin position="114"/>
        <end position="134"/>
    </location>
</feature>
<feature type="transmembrane region" description="Helical" evidence="1">
    <location>
        <begin position="146"/>
        <end position="171"/>
    </location>
</feature>
<sequence length="295" mass="30487">MLTGVLAGVGAGALWGLVFVAPRMVSGFSAVDLASGRFVAYGAVAVLVGVTARRPLPNASQALSAIGLSLLGFTGYYLLLVLAIRDAGTEVPTLIIGTIPIWVMLLGKPGHLRWGALVPGIVLTAAGLALMALSPRGAAGGAHGEHYVRGLLFAAASLASWTAFALLNSAWLKRHPEVRVTDWANWLGLATGAGAILLWLVAGSDASQLRAQPDLGLFAVLALATGAGSAWLATILWNVASRRLSASLCGQLIVSETLFALAYSFAWDGRWPTPAQAAAVVLFTLGILAAIHAHR</sequence>
<dbReference type="Proteomes" id="UP000608513">
    <property type="component" value="Unassembled WGS sequence"/>
</dbReference>
<reference evidence="3" key="1">
    <citation type="submission" date="2020-08" db="EMBL/GenBank/DDBJ databases">
        <title>Ramlibacter sp. USB13 16S ribosomal RNA gene genome sequencing and assembly.</title>
        <authorList>
            <person name="Kang M."/>
        </authorList>
    </citation>
    <scope>NUCLEOTIDE SEQUENCE</scope>
    <source>
        <strain evidence="3">USB13</strain>
    </source>
</reference>
<name>A0A923SCG2_9BURK</name>
<dbReference type="Pfam" id="PF00892">
    <property type="entry name" value="EamA"/>
    <property type="match status" value="1"/>
</dbReference>
<keyword evidence="1" id="KW-0472">Membrane</keyword>
<dbReference type="GO" id="GO:0016020">
    <property type="term" value="C:membrane"/>
    <property type="evidence" value="ECO:0007669"/>
    <property type="project" value="InterPro"/>
</dbReference>
<feature type="transmembrane region" description="Helical" evidence="1">
    <location>
        <begin position="275"/>
        <end position="293"/>
    </location>
</feature>
<comment type="caution">
    <text evidence="3">The sequence shown here is derived from an EMBL/GenBank/DDBJ whole genome shotgun (WGS) entry which is preliminary data.</text>
</comment>
<accession>A0A923SCG2</accession>
<keyword evidence="4" id="KW-1185">Reference proteome</keyword>
<dbReference type="InterPro" id="IPR000620">
    <property type="entry name" value="EamA_dom"/>
</dbReference>
<dbReference type="EMBL" id="JACORT010000008">
    <property type="protein sequence ID" value="MBC5784931.1"/>
    <property type="molecule type" value="Genomic_DNA"/>
</dbReference>
<organism evidence="3 4">
    <name type="scientific">Ramlibacter cellulosilyticus</name>
    <dbReference type="NCBI Taxonomy" id="2764187"/>
    <lineage>
        <taxon>Bacteria</taxon>
        <taxon>Pseudomonadati</taxon>
        <taxon>Pseudomonadota</taxon>
        <taxon>Betaproteobacteria</taxon>
        <taxon>Burkholderiales</taxon>
        <taxon>Comamonadaceae</taxon>
        <taxon>Ramlibacter</taxon>
    </lineage>
</organism>
<dbReference type="AlphaFoldDB" id="A0A923SCG2"/>
<feature type="transmembrane region" description="Helical" evidence="1">
    <location>
        <begin position="215"/>
        <end position="237"/>
    </location>
</feature>
<keyword evidence="1" id="KW-0812">Transmembrane</keyword>
<keyword evidence="1" id="KW-1133">Transmembrane helix</keyword>
<gene>
    <name evidence="3" type="ORF">H8N03_18435</name>
</gene>
<evidence type="ECO:0000313" key="4">
    <source>
        <dbReference type="Proteomes" id="UP000608513"/>
    </source>
</evidence>
<feature type="transmembrane region" description="Helical" evidence="1">
    <location>
        <begin position="244"/>
        <end position="263"/>
    </location>
</feature>
<evidence type="ECO:0000259" key="2">
    <source>
        <dbReference type="Pfam" id="PF00892"/>
    </source>
</evidence>
<dbReference type="RefSeq" id="WP_187077669.1">
    <property type="nucleotide sequence ID" value="NZ_JACORT010000008.1"/>
</dbReference>
<evidence type="ECO:0000256" key="1">
    <source>
        <dbReference type="SAM" id="Phobius"/>
    </source>
</evidence>
<feature type="domain" description="EamA" evidence="2">
    <location>
        <begin position="3"/>
        <end position="107"/>
    </location>
</feature>
<feature type="transmembrane region" description="Helical" evidence="1">
    <location>
        <begin position="30"/>
        <end position="50"/>
    </location>
</feature>
<feature type="transmembrane region" description="Helical" evidence="1">
    <location>
        <begin position="183"/>
        <end position="203"/>
    </location>
</feature>
<proteinExistence type="predicted"/>
<feature type="transmembrane region" description="Helical" evidence="1">
    <location>
        <begin position="91"/>
        <end position="107"/>
    </location>
</feature>